<dbReference type="Proteomes" id="UP000469670">
    <property type="component" value="Unassembled WGS sequence"/>
</dbReference>
<accession>A0A7K3RY38</accession>
<sequence length="329" mass="35407">MSLSHTYMSLMCDCRIAITGRSRFLRIFVPVGLLLVLVGCQADPSPTPEDTVPRARELVDLRSRILGYTAKFRADAPYRPPGKEQRERLAKAVGSLLSGDAQGAERRLAPLGLGVTRLTDTDSGRRYDEIAATGPGESARWGRVYLNADSTVRWNAQVPHPVSDRDTEDLGIRLLEQNPGGALVLAGSHRRAGGNGEADVAHREDSAFHTIVVELQKRGVPGVQLHGFADSSDRPWDAVVSTGAVETAPAEVVALADRMDDDGLRVCRAWEARCPLEGRSNVQGRSAEREHAGFVHVELARHARADGGRDTEEAAEALAGLVAGWNAGG</sequence>
<dbReference type="AlphaFoldDB" id="A0A7K3RY38"/>
<protein>
    <submittedName>
        <fullName evidence="1">Uncharacterized protein</fullName>
    </submittedName>
</protein>
<dbReference type="EMBL" id="JAAGMP010000811">
    <property type="protein sequence ID" value="NEC20151.1"/>
    <property type="molecule type" value="Genomic_DNA"/>
</dbReference>
<gene>
    <name evidence="1" type="ORF">G3I50_18120</name>
</gene>
<comment type="caution">
    <text evidence="1">The sequence shown here is derived from an EMBL/GenBank/DDBJ whole genome shotgun (WGS) entry which is preliminary data.</text>
</comment>
<reference evidence="1 2" key="1">
    <citation type="submission" date="2020-01" db="EMBL/GenBank/DDBJ databases">
        <title>Insect and environment-associated Actinomycetes.</title>
        <authorList>
            <person name="Currrie C."/>
            <person name="Chevrette M."/>
            <person name="Carlson C."/>
            <person name="Stubbendieck R."/>
            <person name="Wendt-Pienkowski E."/>
        </authorList>
    </citation>
    <scope>NUCLEOTIDE SEQUENCE [LARGE SCALE GENOMIC DNA]</scope>
    <source>
        <strain evidence="1 2">SID7590</strain>
    </source>
</reference>
<evidence type="ECO:0000313" key="1">
    <source>
        <dbReference type="EMBL" id="NEC20151.1"/>
    </source>
</evidence>
<name>A0A7K3RY38_9ACTN</name>
<proteinExistence type="predicted"/>
<evidence type="ECO:0000313" key="2">
    <source>
        <dbReference type="Proteomes" id="UP000469670"/>
    </source>
</evidence>
<organism evidence="1 2">
    <name type="scientific">Streptomyces parvus</name>
    <dbReference type="NCBI Taxonomy" id="66428"/>
    <lineage>
        <taxon>Bacteria</taxon>
        <taxon>Bacillati</taxon>
        <taxon>Actinomycetota</taxon>
        <taxon>Actinomycetes</taxon>
        <taxon>Kitasatosporales</taxon>
        <taxon>Streptomycetaceae</taxon>
        <taxon>Streptomyces</taxon>
    </lineage>
</organism>
<dbReference type="RefSeq" id="WP_164203767.1">
    <property type="nucleotide sequence ID" value="NZ_JAAGMP010000811.1"/>
</dbReference>